<feature type="domain" description="Alcohol dehydrogenase-like N-terminal" evidence="4">
    <location>
        <begin position="25"/>
        <end position="108"/>
    </location>
</feature>
<comment type="caution">
    <text evidence="5">The sequence shown here is derived from an EMBL/GenBank/DDBJ whole genome shotgun (WGS) entry which is preliminary data.</text>
</comment>
<dbReference type="Gene3D" id="3.90.180.10">
    <property type="entry name" value="Medium-chain alcohol dehydrogenases, catalytic domain"/>
    <property type="match status" value="2"/>
</dbReference>
<evidence type="ECO:0000313" key="6">
    <source>
        <dbReference type="Proteomes" id="UP001596058"/>
    </source>
</evidence>
<proteinExistence type="predicted"/>
<dbReference type="InterPro" id="IPR013149">
    <property type="entry name" value="ADH-like_C"/>
</dbReference>
<dbReference type="Gene3D" id="3.40.50.720">
    <property type="entry name" value="NAD(P)-binding Rossmann-like Domain"/>
    <property type="match status" value="1"/>
</dbReference>
<keyword evidence="2" id="KW-0560">Oxidoreductase</keyword>
<reference evidence="6" key="1">
    <citation type="journal article" date="2019" name="Int. J. Syst. Evol. Microbiol.">
        <title>The Global Catalogue of Microorganisms (GCM) 10K type strain sequencing project: providing services to taxonomists for standard genome sequencing and annotation.</title>
        <authorList>
            <consortium name="The Broad Institute Genomics Platform"/>
            <consortium name="The Broad Institute Genome Sequencing Center for Infectious Disease"/>
            <person name="Wu L."/>
            <person name="Ma J."/>
        </authorList>
    </citation>
    <scope>NUCLEOTIDE SEQUENCE [LARGE SCALE GENOMIC DNA]</scope>
    <source>
        <strain evidence="6">CCUG 53903</strain>
    </source>
</reference>
<dbReference type="InterPro" id="IPR036291">
    <property type="entry name" value="NAD(P)-bd_dom_sf"/>
</dbReference>
<dbReference type="PANTHER" id="PTHR43401">
    <property type="entry name" value="L-THREONINE 3-DEHYDROGENASE"/>
    <property type="match status" value="1"/>
</dbReference>
<organism evidence="5 6">
    <name type="scientific">Nonomuraea insulae</name>
    <dbReference type="NCBI Taxonomy" id="1616787"/>
    <lineage>
        <taxon>Bacteria</taxon>
        <taxon>Bacillati</taxon>
        <taxon>Actinomycetota</taxon>
        <taxon>Actinomycetes</taxon>
        <taxon>Streptosporangiales</taxon>
        <taxon>Streptosporangiaceae</taxon>
        <taxon>Nonomuraea</taxon>
    </lineage>
</organism>
<keyword evidence="6" id="KW-1185">Reference proteome</keyword>
<comment type="cofactor">
    <cofactor evidence="1">
        <name>Zn(2+)</name>
        <dbReference type="ChEBI" id="CHEBI:29105"/>
    </cofactor>
</comment>
<evidence type="ECO:0000256" key="1">
    <source>
        <dbReference type="ARBA" id="ARBA00001947"/>
    </source>
</evidence>
<dbReference type="InterPro" id="IPR050129">
    <property type="entry name" value="Zn_alcohol_dh"/>
</dbReference>
<dbReference type="SUPFAM" id="SSF51735">
    <property type="entry name" value="NAD(P)-binding Rossmann-fold domains"/>
    <property type="match status" value="1"/>
</dbReference>
<dbReference type="SUPFAM" id="SSF50129">
    <property type="entry name" value="GroES-like"/>
    <property type="match status" value="1"/>
</dbReference>
<name>A0ABW1CCA9_9ACTN</name>
<sequence length="312" mass="33792">MWALRQPGPGVFERIEVPVPDRLADGEVLLRLRAGAICGSDVPKFLGVHDPDNPYTGMVGVPLHEAVGDVIESRAEGLPVGARVVGIVENSRGLSEYFVTPARMLHRLDSDLSDVHATVVQPLSTVLSTLDRVPDVQGKRVAVLGLGPLGLLFAHVLKSMGAATVVGVDRVDRSGVAEAFGIDELFVGDTRAWSAQAGRPEICVEAIGHRQDVVADAIEALAPHGHLFVFGLPEDHYVIPMRTFFRKHLTMQGGTTLDWARFLAEAERYLLDHPGLPGAYITDVFPVERAEEAYRRYAFPAEGRLKVAITAG</sequence>
<dbReference type="Proteomes" id="UP001596058">
    <property type="component" value="Unassembled WGS sequence"/>
</dbReference>
<dbReference type="InterPro" id="IPR011032">
    <property type="entry name" value="GroES-like_sf"/>
</dbReference>
<dbReference type="Pfam" id="PF00107">
    <property type="entry name" value="ADH_zinc_N"/>
    <property type="match status" value="1"/>
</dbReference>
<accession>A0ABW1CCA9</accession>
<dbReference type="InterPro" id="IPR013154">
    <property type="entry name" value="ADH-like_N"/>
</dbReference>
<dbReference type="Pfam" id="PF08240">
    <property type="entry name" value="ADH_N"/>
    <property type="match status" value="1"/>
</dbReference>
<protein>
    <submittedName>
        <fullName evidence="5">Zinc-binding dehydrogenase</fullName>
    </submittedName>
</protein>
<evidence type="ECO:0000259" key="3">
    <source>
        <dbReference type="Pfam" id="PF00107"/>
    </source>
</evidence>
<gene>
    <name evidence="5" type="ORF">ACFPZ3_01685</name>
</gene>
<evidence type="ECO:0000259" key="4">
    <source>
        <dbReference type="Pfam" id="PF08240"/>
    </source>
</evidence>
<dbReference type="EMBL" id="JBHSPA010000004">
    <property type="protein sequence ID" value="MFC5822555.1"/>
    <property type="molecule type" value="Genomic_DNA"/>
</dbReference>
<feature type="domain" description="Alcohol dehydrogenase-like C-terminal" evidence="3">
    <location>
        <begin position="148"/>
        <end position="259"/>
    </location>
</feature>
<dbReference type="RefSeq" id="WP_379512107.1">
    <property type="nucleotide sequence ID" value="NZ_JBHSPA010000004.1"/>
</dbReference>
<evidence type="ECO:0000256" key="2">
    <source>
        <dbReference type="ARBA" id="ARBA00023002"/>
    </source>
</evidence>
<evidence type="ECO:0000313" key="5">
    <source>
        <dbReference type="EMBL" id="MFC5822555.1"/>
    </source>
</evidence>
<dbReference type="PANTHER" id="PTHR43401:SF2">
    <property type="entry name" value="L-THREONINE 3-DEHYDROGENASE"/>
    <property type="match status" value="1"/>
</dbReference>